<comment type="subcellular location">
    <subcellularLocation>
        <location evidence="1 7">Cell membrane</location>
        <topology evidence="1 7">Multi-pass membrane protein</topology>
    </subcellularLocation>
</comment>
<dbReference type="InterPro" id="IPR045324">
    <property type="entry name" value="Small_multidrug_res"/>
</dbReference>
<dbReference type="PANTHER" id="PTHR30561:SF0">
    <property type="entry name" value="GUANIDINIUM EXPORTER"/>
    <property type="match status" value="1"/>
</dbReference>
<keyword evidence="2" id="KW-0813">Transport</keyword>
<keyword evidence="5 8" id="KW-1133">Transmembrane helix</keyword>
<evidence type="ECO:0000256" key="6">
    <source>
        <dbReference type="ARBA" id="ARBA00023136"/>
    </source>
</evidence>
<dbReference type="PANTHER" id="PTHR30561">
    <property type="entry name" value="SMR FAMILY PROTON-DEPENDENT DRUG EFFLUX TRANSPORTER SUGE"/>
    <property type="match status" value="1"/>
</dbReference>
<accession>A0A078MD35</accession>
<evidence type="ECO:0000256" key="5">
    <source>
        <dbReference type="ARBA" id="ARBA00022989"/>
    </source>
</evidence>
<dbReference type="Pfam" id="PF00893">
    <property type="entry name" value="Multi_Drug_Res"/>
    <property type="match status" value="1"/>
</dbReference>
<dbReference type="SUPFAM" id="SSF103481">
    <property type="entry name" value="Multidrug resistance efflux transporter EmrE"/>
    <property type="match status" value="1"/>
</dbReference>
<reference evidence="9" key="1">
    <citation type="submission" date="2014-07" db="EMBL/GenBank/DDBJ databases">
        <authorList>
            <person name="Urmite Genomes Urmite Genomes"/>
        </authorList>
    </citation>
    <scope>NUCLEOTIDE SEQUENCE</scope>
    <source>
        <strain evidence="9">13S34_air</strain>
    </source>
</reference>
<evidence type="ECO:0000256" key="2">
    <source>
        <dbReference type="ARBA" id="ARBA00022448"/>
    </source>
</evidence>
<dbReference type="GO" id="GO:0005886">
    <property type="term" value="C:plasma membrane"/>
    <property type="evidence" value="ECO:0007669"/>
    <property type="project" value="UniProtKB-SubCell"/>
</dbReference>
<dbReference type="Gene3D" id="1.10.3730.20">
    <property type="match status" value="1"/>
</dbReference>
<dbReference type="EMBL" id="LN483075">
    <property type="protein sequence ID" value="CEA03342.1"/>
    <property type="molecule type" value="Genomic_DNA"/>
</dbReference>
<evidence type="ECO:0000313" key="9">
    <source>
        <dbReference type="EMBL" id="CEA03342.1"/>
    </source>
</evidence>
<keyword evidence="3" id="KW-1003">Cell membrane</keyword>
<sequence length="129" mass="13801">MNTIQETAATLDFVVEAVPGLSATTLGWILVILAAAFEFLGVIGLKKYSEQKTAFNGFIYLLGFGGAFALLYFSFEYLQVSIAYAVWIGIGTAGAVIINMIFFGESKSMGRIVSVLLIVIGVVGLKFVS</sequence>
<dbReference type="AlphaFoldDB" id="A0A078MD35"/>
<dbReference type="InterPro" id="IPR037185">
    <property type="entry name" value="EmrE-like"/>
</dbReference>
<gene>
    <name evidence="9" type="primary">ykkD_2</name>
    <name evidence="9" type="ORF">BN1050_01535</name>
</gene>
<evidence type="ECO:0000256" key="4">
    <source>
        <dbReference type="ARBA" id="ARBA00022692"/>
    </source>
</evidence>
<organism evidence="9">
    <name type="scientific">Metalysinibacillus saudimassiliensis</name>
    <dbReference type="NCBI Taxonomy" id="1461583"/>
    <lineage>
        <taxon>Bacteria</taxon>
        <taxon>Bacillati</taxon>
        <taxon>Bacillota</taxon>
        <taxon>Bacilli</taxon>
        <taxon>Bacillales</taxon>
        <taxon>Caryophanaceae</taxon>
        <taxon>Metalysinibacillus</taxon>
    </lineage>
</organism>
<evidence type="ECO:0000256" key="8">
    <source>
        <dbReference type="SAM" id="Phobius"/>
    </source>
</evidence>
<dbReference type="HOGENOM" id="CLU_133067_1_3_9"/>
<feature type="transmembrane region" description="Helical" evidence="8">
    <location>
        <begin position="109"/>
        <end position="128"/>
    </location>
</feature>
<evidence type="ECO:0000256" key="1">
    <source>
        <dbReference type="ARBA" id="ARBA00004651"/>
    </source>
</evidence>
<dbReference type="PATRIC" id="fig|1461583.4.peg.1475"/>
<keyword evidence="4 7" id="KW-0812">Transmembrane</keyword>
<feature type="transmembrane region" description="Helical" evidence="8">
    <location>
        <begin position="57"/>
        <end position="75"/>
    </location>
</feature>
<feature type="transmembrane region" description="Helical" evidence="8">
    <location>
        <begin position="26"/>
        <end position="45"/>
    </location>
</feature>
<name>A0A078MD35_9BACL</name>
<protein>
    <submittedName>
        <fullName evidence="9">Multidrug resistance protein YkkD</fullName>
    </submittedName>
</protein>
<dbReference type="InterPro" id="IPR000390">
    <property type="entry name" value="Small_drug/metabolite_transptr"/>
</dbReference>
<feature type="transmembrane region" description="Helical" evidence="8">
    <location>
        <begin position="81"/>
        <end position="102"/>
    </location>
</feature>
<proteinExistence type="inferred from homology"/>
<comment type="similarity">
    <text evidence="7">Belongs to the drug/metabolite transporter (DMT) superfamily. Small multidrug resistance (SMR) (TC 2.A.7.1) family.</text>
</comment>
<keyword evidence="6 8" id="KW-0472">Membrane</keyword>
<dbReference type="GO" id="GO:0022857">
    <property type="term" value="F:transmembrane transporter activity"/>
    <property type="evidence" value="ECO:0007669"/>
    <property type="project" value="InterPro"/>
</dbReference>
<evidence type="ECO:0000256" key="7">
    <source>
        <dbReference type="RuleBase" id="RU003942"/>
    </source>
</evidence>
<evidence type="ECO:0000256" key="3">
    <source>
        <dbReference type="ARBA" id="ARBA00022475"/>
    </source>
</evidence>